<evidence type="ECO:0000256" key="1">
    <source>
        <dbReference type="SAM" id="Phobius"/>
    </source>
</evidence>
<protein>
    <submittedName>
        <fullName evidence="2">Uncharacterized protein</fullName>
    </submittedName>
</protein>
<gene>
    <name evidence="2" type="ORF">A9Q75_05245</name>
</gene>
<dbReference type="AlphaFoldDB" id="A0A1Y5EMG5"/>
<keyword evidence="1" id="KW-1133">Transmembrane helix</keyword>
<dbReference type="Proteomes" id="UP000243053">
    <property type="component" value="Unassembled WGS sequence"/>
</dbReference>
<sequence length="161" mass="18071">MDASDYIALASMLVAIVALVATLYQSHLSKEHNKLSVVPHLIVHRYTVDESCKFTLENNGLGPAIIKEFKLVASGKEISGFIETAYDEALNTLGLNVAHSFYHPSKLEHISPAKKVDLYELLNENKEDLATEVAVISENLKFKIVYTSIYRDKDYEYFGNT</sequence>
<evidence type="ECO:0000313" key="3">
    <source>
        <dbReference type="Proteomes" id="UP000243053"/>
    </source>
</evidence>
<name>A0A1Y5EMG5_COLPS</name>
<accession>A0A1Y5EMG5</accession>
<keyword evidence="1" id="KW-0812">Transmembrane</keyword>
<keyword evidence="1" id="KW-0472">Membrane</keyword>
<reference evidence="3" key="1">
    <citation type="journal article" date="2017" name="Proc. Natl. Acad. Sci. U.S.A.">
        <title>Simulation of Deepwater Horizon oil plume reveals substrate specialization within a complex community of hydrocarbon degraders.</title>
        <authorList>
            <person name="Hu P."/>
            <person name="Dubinsky E.A."/>
            <person name="Probst A.J."/>
            <person name="Wang J."/>
            <person name="Sieber C.M.K."/>
            <person name="Tom L.M."/>
            <person name="Gardinali P."/>
            <person name="Banfield J.F."/>
            <person name="Atlas R.M."/>
            <person name="Andersen G.L."/>
        </authorList>
    </citation>
    <scope>NUCLEOTIDE SEQUENCE [LARGE SCALE GENOMIC DNA]</scope>
</reference>
<organism evidence="2 3">
    <name type="scientific">Colwellia psychrerythraea</name>
    <name type="common">Vibrio psychroerythus</name>
    <dbReference type="NCBI Taxonomy" id="28229"/>
    <lineage>
        <taxon>Bacteria</taxon>
        <taxon>Pseudomonadati</taxon>
        <taxon>Pseudomonadota</taxon>
        <taxon>Gammaproteobacteria</taxon>
        <taxon>Alteromonadales</taxon>
        <taxon>Colwelliaceae</taxon>
        <taxon>Colwellia</taxon>
    </lineage>
</organism>
<evidence type="ECO:0000313" key="2">
    <source>
        <dbReference type="EMBL" id="OUR82696.1"/>
    </source>
</evidence>
<feature type="transmembrane region" description="Helical" evidence="1">
    <location>
        <begin position="6"/>
        <end position="24"/>
    </location>
</feature>
<proteinExistence type="predicted"/>
<comment type="caution">
    <text evidence="2">The sequence shown here is derived from an EMBL/GenBank/DDBJ whole genome shotgun (WGS) entry which is preliminary data.</text>
</comment>
<dbReference type="EMBL" id="MAAF01000036">
    <property type="protein sequence ID" value="OUR82696.1"/>
    <property type="molecule type" value="Genomic_DNA"/>
</dbReference>